<evidence type="ECO:0000313" key="3">
    <source>
        <dbReference type="Proteomes" id="UP000503339"/>
    </source>
</evidence>
<keyword evidence="3" id="KW-1185">Reference proteome</keyword>
<dbReference type="EMBL" id="CP033361">
    <property type="protein sequence ID" value="QKC79593.1"/>
    <property type="molecule type" value="Genomic_DNA"/>
</dbReference>
<dbReference type="AlphaFoldDB" id="A0A6M7UUC1"/>
<evidence type="ECO:0000313" key="2">
    <source>
        <dbReference type="EMBL" id="QKC79593.1"/>
    </source>
</evidence>
<keyword evidence="1" id="KW-0472">Membrane</keyword>
<protein>
    <submittedName>
        <fullName evidence="2">LPXTG cell wall anchor domain-containing protein</fullName>
    </submittedName>
</protein>
<organism evidence="2 3">
    <name type="scientific">Mesorhizobium erdmanii</name>
    <dbReference type="NCBI Taxonomy" id="1777866"/>
    <lineage>
        <taxon>Bacteria</taxon>
        <taxon>Pseudomonadati</taxon>
        <taxon>Pseudomonadota</taxon>
        <taxon>Alphaproteobacteria</taxon>
        <taxon>Hyphomicrobiales</taxon>
        <taxon>Phyllobacteriaceae</taxon>
        <taxon>Mesorhizobium</taxon>
    </lineage>
</organism>
<sequence length="30" mass="3305">MTGQSQWLYIGLAAMLVGLAGLVWANRPRM</sequence>
<evidence type="ECO:0000256" key="1">
    <source>
        <dbReference type="SAM" id="Phobius"/>
    </source>
</evidence>
<reference evidence="2 3" key="1">
    <citation type="submission" date="2018-10" db="EMBL/GenBank/DDBJ databases">
        <authorList>
            <person name="Perry B.J."/>
            <person name="Sullivan J.T."/>
            <person name="Murphy R.J.T."/>
            <person name="Ramsay J.P."/>
            <person name="Ronson C.W."/>
        </authorList>
    </citation>
    <scope>NUCLEOTIDE SEQUENCE [LARGE SCALE GENOMIC DNA]</scope>
    <source>
        <strain evidence="2 3">NZP2014</strain>
    </source>
</reference>
<accession>A0A6M7UUC1</accession>
<dbReference type="NCBIfam" id="TIGR01167">
    <property type="entry name" value="LPXTG_anchor"/>
    <property type="match status" value="1"/>
</dbReference>
<keyword evidence="1" id="KW-0812">Transmembrane</keyword>
<proteinExistence type="predicted"/>
<gene>
    <name evidence="2" type="ORF">EB233_04295</name>
</gene>
<feature type="transmembrane region" description="Helical" evidence="1">
    <location>
        <begin position="6"/>
        <end position="25"/>
    </location>
</feature>
<keyword evidence="1" id="KW-1133">Transmembrane helix</keyword>
<dbReference type="KEGG" id="merd:EB233_04295"/>
<dbReference type="Proteomes" id="UP000503339">
    <property type="component" value="Chromosome"/>
</dbReference>
<name>A0A6M7UUC1_9HYPH</name>